<dbReference type="SUPFAM" id="SSF46955">
    <property type="entry name" value="Putative DNA-binding domain"/>
    <property type="match status" value="1"/>
</dbReference>
<dbReference type="STRING" id="797473.HMPREF9080_00846"/>
<dbReference type="PROSITE" id="PS50994">
    <property type="entry name" value="INTEGRASE"/>
    <property type="match status" value="1"/>
</dbReference>
<dbReference type="InterPro" id="IPR036397">
    <property type="entry name" value="RNaseH_sf"/>
</dbReference>
<dbReference type="InterPro" id="IPR009004">
    <property type="entry name" value="Transposase_Mu_C"/>
</dbReference>
<dbReference type="Proteomes" id="UP000004750">
    <property type="component" value="Unassembled WGS sequence"/>
</dbReference>
<keyword evidence="4" id="KW-0255">Endonuclease</keyword>
<dbReference type="PROSITE" id="PS51702">
    <property type="entry name" value="HTH_MU"/>
    <property type="match status" value="1"/>
</dbReference>
<organism evidence="10 11">
    <name type="scientific">Cardiobacterium valvarum F0432</name>
    <dbReference type="NCBI Taxonomy" id="797473"/>
    <lineage>
        <taxon>Bacteria</taxon>
        <taxon>Pseudomonadati</taxon>
        <taxon>Pseudomonadota</taxon>
        <taxon>Gammaproteobacteria</taxon>
        <taxon>Cardiobacteriales</taxon>
        <taxon>Cardiobacteriaceae</taxon>
        <taxon>Cardiobacterium</taxon>
    </lineage>
</organism>
<dbReference type="InterPro" id="IPR001584">
    <property type="entry name" value="Integrase_cat-core"/>
</dbReference>
<dbReference type="InterPro" id="IPR015378">
    <property type="entry name" value="Transposase-like_Mu_C"/>
</dbReference>
<dbReference type="GO" id="GO:0015074">
    <property type="term" value="P:DNA integration"/>
    <property type="evidence" value="ECO:0007669"/>
    <property type="project" value="InterPro"/>
</dbReference>
<keyword evidence="3" id="KW-0540">Nuclease</keyword>
<evidence type="ECO:0000256" key="6">
    <source>
        <dbReference type="ARBA" id="ARBA00022918"/>
    </source>
</evidence>
<keyword evidence="1" id="KW-0808">Transferase</keyword>
<comment type="caution">
    <text evidence="10">The sequence shown here is derived from an EMBL/GenBank/DDBJ whole genome shotgun (WGS) entry which is preliminary data.</text>
</comment>
<dbReference type="AlphaFoldDB" id="G9ZDL2"/>
<dbReference type="GO" id="GO:0016787">
    <property type="term" value="F:hydrolase activity"/>
    <property type="evidence" value="ECO:0007669"/>
    <property type="project" value="UniProtKB-KW"/>
</dbReference>
<dbReference type="PANTHER" id="PTHR41694:SF3">
    <property type="entry name" value="RNA-DIRECTED DNA POLYMERASE-RELATED"/>
    <property type="match status" value="1"/>
</dbReference>
<evidence type="ECO:0000256" key="7">
    <source>
        <dbReference type="SAM" id="MobiDB-lite"/>
    </source>
</evidence>
<dbReference type="InterPro" id="IPR036388">
    <property type="entry name" value="WH-like_DNA-bd_sf"/>
</dbReference>
<name>G9ZDL2_9GAMM</name>
<dbReference type="Pfam" id="PF02316">
    <property type="entry name" value="HTH_Tnp_Mu_1"/>
    <property type="match status" value="1"/>
</dbReference>
<evidence type="ECO:0000256" key="1">
    <source>
        <dbReference type="ARBA" id="ARBA00022679"/>
    </source>
</evidence>
<sequence>MNPKSGYTAQELADLRLVSLPQTRPGVTKKAKREGWPMQERTGRGGGNEYALSSLPAEVQAEIHERHLQALAKQNPVVVREVKHLDRDLGALSDKQRAVADARMALARYVREVEAACKTRQEAVRRVSEMSRANELPGDLNRQCAIACARKGGKPGVGTRVLYQWLLDEELCDNGAERLRALAPQKQGQPPIALTRREWLPEFLGVYRNTNGVCIAEAYRSFAKAYAARHGAALLPSLGVVETVMSQMPAYIREQGRITGARMRALKTYVKRDWSTLKNNDVWVGDGHSLKMKVKHPDHGQPFVPELTLIMDTACRYIVGWSLSYAESCIAVADALRHAMTKNGIPAMYYSDNGGGQTNKTLDADISGIFDRLGIHHETGIPGNPQGRGIIERVMKTLAHTIARQFATYHGPGADRDTVRQIHTATASLAKAQREGKQELAPKQAWAQGKLPSWDDLLKTVAAAVNWYNEEHQHRELGGMTPAQMRTHIFAEMTDDEFHPLTEVEARDMFRPGFKRVVQRGWLTVLNNQYWHSALEARDGETVLALIDQHDPALAIIRDLDGRWLCDAKLDGNKRAAFPESLVERSRRQRAERRLRKLDDERAKAIAETRPTLEHEKTQTLHDLLGTGGGAAEQETQYQFLKSMM</sequence>
<reference evidence="10 11" key="1">
    <citation type="submission" date="2011-08" db="EMBL/GenBank/DDBJ databases">
        <authorList>
            <person name="Weinstock G."/>
            <person name="Sodergren E."/>
            <person name="Clifton S."/>
            <person name="Fulton L."/>
            <person name="Fulton B."/>
            <person name="Courtney L."/>
            <person name="Fronick C."/>
            <person name="Harrison M."/>
            <person name="Strong C."/>
            <person name="Farmer C."/>
            <person name="Delahaunty K."/>
            <person name="Markovic C."/>
            <person name="Hall O."/>
            <person name="Minx P."/>
            <person name="Tomlinson C."/>
            <person name="Mitreva M."/>
            <person name="Hou S."/>
            <person name="Chen J."/>
            <person name="Wollam A."/>
            <person name="Pepin K.H."/>
            <person name="Johnson M."/>
            <person name="Bhonagiri V."/>
            <person name="Zhang X."/>
            <person name="Suruliraj S."/>
            <person name="Warren W."/>
            <person name="Chinwalla A."/>
            <person name="Mardis E.R."/>
            <person name="Wilson R.K."/>
        </authorList>
    </citation>
    <scope>NUCLEOTIDE SEQUENCE [LARGE SCALE GENOMIC DNA]</scope>
    <source>
        <strain evidence="10 11">F0432</strain>
    </source>
</reference>
<feature type="domain" description="HTH Mu-type" evidence="9">
    <location>
        <begin position="5"/>
        <end position="71"/>
    </location>
</feature>
<evidence type="ECO:0000256" key="4">
    <source>
        <dbReference type="ARBA" id="ARBA00022759"/>
    </source>
</evidence>
<dbReference type="Pfam" id="PF09299">
    <property type="entry name" value="Mu-transpos_C"/>
    <property type="match status" value="1"/>
</dbReference>
<evidence type="ECO:0000313" key="11">
    <source>
        <dbReference type="Proteomes" id="UP000004750"/>
    </source>
</evidence>
<evidence type="ECO:0000256" key="2">
    <source>
        <dbReference type="ARBA" id="ARBA00022695"/>
    </source>
</evidence>
<evidence type="ECO:0000256" key="5">
    <source>
        <dbReference type="ARBA" id="ARBA00022801"/>
    </source>
</evidence>
<accession>G9ZDL2</accession>
<feature type="domain" description="Integrase catalytic" evidence="8">
    <location>
        <begin position="274"/>
        <end position="450"/>
    </location>
</feature>
<dbReference type="GO" id="GO:0004519">
    <property type="term" value="F:endonuclease activity"/>
    <property type="evidence" value="ECO:0007669"/>
    <property type="project" value="UniProtKB-KW"/>
</dbReference>
<evidence type="ECO:0000256" key="3">
    <source>
        <dbReference type="ARBA" id="ARBA00022722"/>
    </source>
</evidence>
<dbReference type="PANTHER" id="PTHR41694">
    <property type="entry name" value="ENDOGENOUS RETROVIRUS GROUP K MEMBER POL PROTEIN"/>
    <property type="match status" value="1"/>
</dbReference>
<evidence type="ECO:0000313" key="10">
    <source>
        <dbReference type="EMBL" id="EHM55338.1"/>
    </source>
</evidence>
<dbReference type="InterPro" id="IPR003314">
    <property type="entry name" value="Mu-type_HTH"/>
</dbReference>
<keyword evidence="2" id="KW-0548">Nucleotidyltransferase</keyword>
<dbReference type="EMBL" id="AGCM01000042">
    <property type="protein sequence ID" value="EHM55338.1"/>
    <property type="molecule type" value="Genomic_DNA"/>
</dbReference>
<dbReference type="InterPro" id="IPR009061">
    <property type="entry name" value="DNA-bd_dom_put_sf"/>
</dbReference>
<dbReference type="Gene3D" id="1.10.10.10">
    <property type="entry name" value="Winged helix-like DNA-binding domain superfamily/Winged helix DNA-binding domain"/>
    <property type="match status" value="1"/>
</dbReference>
<dbReference type="PATRIC" id="fig|797473.3.peg.695"/>
<dbReference type="GO" id="GO:0003964">
    <property type="term" value="F:RNA-directed DNA polymerase activity"/>
    <property type="evidence" value="ECO:0007669"/>
    <property type="project" value="UniProtKB-KW"/>
</dbReference>
<feature type="region of interest" description="Disordered" evidence="7">
    <location>
        <begin position="20"/>
        <end position="48"/>
    </location>
</feature>
<dbReference type="SUPFAM" id="SSF50610">
    <property type="entry name" value="mu transposase, C-terminal domain"/>
    <property type="match status" value="1"/>
</dbReference>
<dbReference type="GO" id="GO:0003677">
    <property type="term" value="F:DNA binding"/>
    <property type="evidence" value="ECO:0007669"/>
    <property type="project" value="InterPro"/>
</dbReference>
<gene>
    <name evidence="10" type="ORF">HMPREF9080_00846</name>
</gene>
<protein>
    <submittedName>
        <fullName evidence="10">Integrase core domain protein</fullName>
    </submittedName>
</protein>
<evidence type="ECO:0000259" key="8">
    <source>
        <dbReference type="PROSITE" id="PS50994"/>
    </source>
</evidence>
<keyword evidence="5" id="KW-0378">Hydrolase</keyword>
<proteinExistence type="predicted"/>
<dbReference type="Gene3D" id="3.30.420.10">
    <property type="entry name" value="Ribonuclease H-like superfamily/Ribonuclease H"/>
    <property type="match status" value="1"/>
</dbReference>
<dbReference type="HOGENOM" id="CLU_017655_0_1_6"/>
<evidence type="ECO:0000259" key="9">
    <source>
        <dbReference type="PROSITE" id="PS51702"/>
    </source>
</evidence>
<dbReference type="RefSeq" id="WP_006984865.1">
    <property type="nucleotide sequence ID" value="NZ_JH417904.1"/>
</dbReference>
<keyword evidence="6" id="KW-0695">RNA-directed DNA polymerase</keyword>
<dbReference type="InterPro" id="IPR012337">
    <property type="entry name" value="RNaseH-like_sf"/>
</dbReference>
<dbReference type="GO" id="GO:0035613">
    <property type="term" value="F:RNA stem-loop binding"/>
    <property type="evidence" value="ECO:0007669"/>
    <property type="project" value="TreeGrafter"/>
</dbReference>
<dbReference type="SUPFAM" id="SSF53098">
    <property type="entry name" value="Ribonuclease H-like"/>
    <property type="match status" value="1"/>
</dbReference>